<feature type="compositionally biased region" description="Basic and acidic residues" evidence="3">
    <location>
        <begin position="1036"/>
        <end position="1049"/>
    </location>
</feature>
<feature type="compositionally biased region" description="Basic and acidic residues" evidence="3">
    <location>
        <begin position="320"/>
        <end position="340"/>
    </location>
</feature>
<dbReference type="GO" id="GO:0000214">
    <property type="term" value="C:tRNA-intron endonuclease complex"/>
    <property type="evidence" value="ECO:0007669"/>
    <property type="project" value="TreeGrafter"/>
</dbReference>
<feature type="region of interest" description="Disordered" evidence="3">
    <location>
        <begin position="978"/>
        <end position="1049"/>
    </location>
</feature>
<feature type="compositionally biased region" description="Basic and acidic residues" evidence="3">
    <location>
        <begin position="1238"/>
        <end position="1248"/>
    </location>
</feature>
<feature type="region of interest" description="Disordered" evidence="3">
    <location>
        <begin position="1230"/>
        <end position="1262"/>
    </location>
</feature>
<feature type="compositionally biased region" description="Low complexity" evidence="3">
    <location>
        <begin position="255"/>
        <end position="265"/>
    </location>
</feature>
<dbReference type="InterPro" id="IPR024337">
    <property type="entry name" value="tRNA_splic_suSen54"/>
</dbReference>
<feature type="compositionally biased region" description="Basic and acidic residues" evidence="3">
    <location>
        <begin position="842"/>
        <end position="862"/>
    </location>
</feature>
<dbReference type="PANTHER" id="PTHR21027:SF1">
    <property type="entry name" value="TRNA-SPLICING ENDONUCLEASE SUBUNIT SEN54"/>
    <property type="match status" value="1"/>
</dbReference>
<feature type="region of interest" description="Disordered" evidence="3">
    <location>
        <begin position="622"/>
        <end position="655"/>
    </location>
</feature>
<proteinExistence type="inferred from homology"/>
<keyword evidence="2" id="KW-0819">tRNA processing</keyword>
<feature type="compositionally biased region" description="Basic and acidic residues" evidence="3">
    <location>
        <begin position="978"/>
        <end position="987"/>
    </location>
</feature>
<feature type="compositionally biased region" description="Polar residues" evidence="3">
    <location>
        <begin position="1249"/>
        <end position="1262"/>
    </location>
</feature>
<name>A0A1B6GV98_9HEMI</name>
<evidence type="ECO:0000313" key="5">
    <source>
        <dbReference type="EMBL" id="JAS66349.1"/>
    </source>
</evidence>
<feature type="region of interest" description="Disordered" evidence="3">
    <location>
        <begin position="315"/>
        <end position="340"/>
    </location>
</feature>
<accession>A0A1B6GV98</accession>
<sequence length="1439" mass="162570">MNSILSGEQLVQAHSKTNYELPSAGLKDFQPNNSWLEQKQIQTALHERKALLEEERVEKWSCLMSAQWVPEKRKAFVKQKNKHWEVYGHHSAADDLDWLFPEEVLFLMEMNCLECLDGEVPLSIQKGYSVLLDPENGCSLTEYRVFSHLCRTGYRVVRHLPDLTVTAYEKQIRLDQHLEQKKSYDEGISESVIVRPDLPPKKIVELLENAEITIESGGVPVKSVDESSTEVKNVKVEEVGKKCLKNNIEIIDIADSSSEESTSSESSEEDSDIEIIEVFEPDSKTCDDEEGGEEEDDDIEIIELNVPKKEIIVATIESSDSEKENESSDSESDKSYDGNWKRNLPKKQRFVRPPNMNNLNFLAVEEFCADKTSRLNNPQTCDSLINENDNQVTDSVKDGNRDSDYISLQPSVGRSWQLFPVTKSRNDILDLMPTMAGQTSKLMTLDRPDLRLVPDNIIPKQQSYTFNTNALRARVFSAFRGFRGRRNFHGPRFSGYNSLYNNMNIFPNQLGVGNVMLQNPLLTQMFGSDINSVARGMMQFASALLLNVPQNNQSNGMLPYHQNQPPFHTSGFSQSNFNSRPLFDEPSRNSISQNHTRFSDSRSSAMISENIESFQNRSFGLERSNISRSSGGDSDFDSSERTFTPPVRRGFRGNYAHCSRRPFNRITRNPSRLSPSPRHIRFLDTAFPVDPAYIKPDVPLSGEQSNDLGDREDFIPFRNSTNQTQSEVIDISNDDSIAPERKGISKSFQQKRKRKLKKKMRMAKKRLHQNSSGKDPVVVFLDSPTTSDVPVKQEMNEVPTVNFKSETTEQSFSVNVKQESEVTSTNGVKAELNENTSIKTENNADERQETRVKSEASNEVRVKLEQDQSGTNLRVEIKIESSSDTSSVSSLPIASLVKSEPNTSVKLESSTNGDVNSTEIKEEACVDSTIVKIENISEHTVSSCQKEAVHVSEQKEIEHSIEQREIEQPIPQIAEHYSEQRETERVLQQKQTENVDEQRKTEQTLKPKEAENSLRVMEHTENENHSHQNETAYTSEQKENEHSEGEFKQSTDKIIETEEFSDQIGIGLSLKHKQTEHFDEQREPKQTFNQKEIENSLEIMEAESLSQYKDNESSSDQITIVSERMETENFTEVMETESAVQISTTTVHLLSEDRSISVEKTVNQIDKHDVDLEMCVDVPSPNNICQESSVNSSAVALSTSGTTSEMDLQISGTIFEGDSSRTNKIVISDVEESSSSNVEEHVGSDSRDNVNNSEVESDMSSTTISGDITRTMQSESKKLKKNVTSYGQGSSWAEVKKSNLPLTNFMGSEVEENSDEEEDVEIRPLIKPKHCKTIGSVLTALQIFSPYKPAVPDNIPKLKISFDMYLPADYRKAQRSLPHFRIVVFGGMDPIPSPAQLLELQQRFKDSVPVLRAVVTADSVVFYTCSDMSLPVDITSYRN</sequence>
<dbReference type="Pfam" id="PF12928">
    <property type="entry name" value="tRNA_int_end_N2"/>
    <property type="match status" value="1"/>
</dbReference>
<dbReference type="GO" id="GO:0000379">
    <property type="term" value="P:tRNA-type intron splice site recognition and cleavage"/>
    <property type="evidence" value="ECO:0007669"/>
    <property type="project" value="TreeGrafter"/>
</dbReference>
<feature type="compositionally biased region" description="Polar residues" evidence="3">
    <location>
        <begin position="588"/>
        <end position="603"/>
    </location>
</feature>
<feature type="region of interest" description="Disordered" evidence="3">
    <location>
        <begin position="807"/>
        <end position="826"/>
    </location>
</feature>
<feature type="compositionally biased region" description="Basic and acidic residues" evidence="3">
    <location>
        <begin position="996"/>
        <end position="1028"/>
    </location>
</feature>
<dbReference type="PANTHER" id="PTHR21027">
    <property type="entry name" value="TRNA-SPLICING ENDONUCLEASE SUBUNIT SEN54"/>
    <property type="match status" value="1"/>
</dbReference>
<feature type="region of interest" description="Disordered" evidence="3">
    <location>
        <begin position="255"/>
        <end position="274"/>
    </location>
</feature>
<feature type="compositionally biased region" description="Polar residues" evidence="3">
    <location>
        <begin position="555"/>
        <end position="579"/>
    </location>
</feature>
<feature type="domain" description="tRNA-splicing endonuclease subunit Sen54 N-terminal" evidence="4">
    <location>
        <begin position="51"/>
        <end position="116"/>
    </location>
</feature>
<evidence type="ECO:0000259" key="4">
    <source>
        <dbReference type="Pfam" id="PF12928"/>
    </source>
</evidence>
<evidence type="ECO:0000256" key="2">
    <source>
        <dbReference type="ARBA" id="ARBA00022694"/>
    </source>
</evidence>
<protein>
    <recommendedName>
        <fullName evidence="4">tRNA-splicing endonuclease subunit Sen54 N-terminal domain-containing protein</fullName>
    </recommendedName>
</protein>
<dbReference type="InterPro" id="IPR024336">
    <property type="entry name" value="tRNA_splic_suSen54_N"/>
</dbReference>
<evidence type="ECO:0000256" key="1">
    <source>
        <dbReference type="ARBA" id="ARBA00005736"/>
    </source>
</evidence>
<organism evidence="5">
    <name type="scientific">Cuerna arida</name>
    <dbReference type="NCBI Taxonomy" id="1464854"/>
    <lineage>
        <taxon>Eukaryota</taxon>
        <taxon>Metazoa</taxon>
        <taxon>Ecdysozoa</taxon>
        <taxon>Arthropoda</taxon>
        <taxon>Hexapoda</taxon>
        <taxon>Insecta</taxon>
        <taxon>Pterygota</taxon>
        <taxon>Neoptera</taxon>
        <taxon>Paraneoptera</taxon>
        <taxon>Hemiptera</taxon>
        <taxon>Auchenorrhyncha</taxon>
        <taxon>Membracoidea</taxon>
        <taxon>Cicadellidae</taxon>
        <taxon>Cicadellinae</taxon>
        <taxon>Proconiini</taxon>
        <taxon>Cuerna</taxon>
    </lineage>
</organism>
<dbReference type="EMBL" id="GECZ01003420">
    <property type="protein sequence ID" value="JAS66349.1"/>
    <property type="molecule type" value="Transcribed_RNA"/>
</dbReference>
<feature type="region of interest" description="Disordered" evidence="3">
    <location>
        <begin position="835"/>
        <end position="862"/>
    </location>
</feature>
<reference evidence="5" key="1">
    <citation type="submission" date="2015-11" db="EMBL/GenBank/DDBJ databases">
        <title>De novo transcriptome assembly of four potential Pierce s Disease insect vectors from Arizona vineyards.</title>
        <authorList>
            <person name="Tassone E.E."/>
        </authorList>
    </citation>
    <scope>NUCLEOTIDE SEQUENCE</scope>
</reference>
<comment type="similarity">
    <text evidence="1">Belongs to the SEN54 family.</text>
</comment>
<evidence type="ECO:0000256" key="3">
    <source>
        <dbReference type="SAM" id="MobiDB-lite"/>
    </source>
</evidence>
<gene>
    <name evidence="5" type="ORF">g.18174</name>
</gene>
<feature type="region of interest" description="Disordered" evidence="3">
    <location>
        <begin position="555"/>
        <end position="603"/>
    </location>
</feature>